<reference evidence="1" key="1">
    <citation type="journal article" date="2014" name="Front. Microbiol.">
        <title>High frequency of phylogenetically diverse reductive dehalogenase-homologous genes in deep subseafloor sedimentary metagenomes.</title>
        <authorList>
            <person name="Kawai M."/>
            <person name="Futagami T."/>
            <person name="Toyoda A."/>
            <person name="Takaki Y."/>
            <person name="Nishi S."/>
            <person name="Hori S."/>
            <person name="Arai W."/>
            <person name="Tsubouchi T."/>
            <person name="Morono Y."/>
            <person name="Uchiyama I."/>
            <person name="Ito T."/>
            <person name="Fujiyama A."/>
            <person name="Inagaki F."/>
            <person name="Takami H."/>
        </authorList>
    </citation>
    <scope>NUCLEOTIDE SEQUENCE</scope>
    <source>
        <strain evidence="1">Expedition CK06-06</strain>
    </source>
</reference>
<protein>
    <submittedName>
        <fullName evidence="1">Uncharacterized protein</fullName>
    </submittedName>
</protein>
<organism evidence="1">
    <name type="scientific">marine sediment metagenome</name>
    <dbReference type="NCBI Taxonomy" id="412755"/>
    <lineage>
        <taxon>unclassified sequences</taxon>
        <taxon>metagenomes</taxon>
        <taxon>ecological metagenomes</taxon>
    </lineage>
</organism>
<name>X1H0Y1_9ZZZZ</name>
<dbReference type="EMBL" id="BARU01021914">
    <property type="protein sequence ID" value="GAH50770.1"/>
    <property type="molecule type" value="Genomic_DNA"/>
</dbReference>
<accession>X1H0Y1</accession>
<comment type="caution">
    <text evidence="1">The sequence shown here is derived from an EMBL/GenBank/DDBJ whole genome shotgun (WGS) entry which is preliminary data.</text>
</comment>
<feature type="non-terminal residue" evidence="1">
    <location>
        <position position="55"/>
    </location>
</feature>
<evidence type="ECO:0000313" key="1">
    <source>
        <dbReference type="EMBL" id="GAH50770.1"/>
    </source>
</evidence>
<proteinExistence type="predicted"/>
<dbReference type="AlphaFoldDB" id="X1H0Y1"/>
<gene>
    <name evidence="1" type="ORF">S03H2_35788</name>
</gene>
<sequence>MSLIEEGQEIARKLGGEVIYKGPWLPDGEKGEFYGHWFTDRVTGSSFAAKTLEEA</sequence>